<name>A0A6N8HFN6_9FLAO</name>
<feature type="transmembrane region" description="Helical" evidence="1">
    <location>
        <begin position="172"/>
        <end position="189"/>
    </location>
</feature>
<reference evidence="3 4" key="1">
    <citation type="submission" date="2019-12" db="EMBL/GenBank/DDBJ databases">
        <authorList>
            <person name="Sun J.-Q."/>
        </authorList>
    </citation>
    <scope>NUCLEOTIDE SEQUENCE [LARGE SCALE GENOMIC DNA]</scope>
    <source>
        <strain evidence="3 4">JCM 17928</strain>
    </source>
</reference>
<feature type="transmembrane region" description="Helical" evidence="1">
    <location>
        <begin position="99"/>
        <end position="120"/>
    </location>
</feature>
<evidence type="ECO:0000313" key="3">
    <source>
        <dbReference type="EMBL" id="MUV04529.1"/>
    </source>
</evidence>
<feature type="transmembrane region" description="Helical" evidence="1">
    <location>
        <begin position="57"/>
        <end position="78"/>
    </location>
</feature>
<feature type="transmembrane region" description="Helical" evidence="1">
    <location>
        <begin position="12"/>
        <end position="37"/>
    </location>
</feature>
<dbReference type="GO" id="GO:0080120">
    <property type="term" value="P:CAAX-box protein maturation"/>
    <property type="evidence" value="ECO:0007669"/>
    <property type="project" value="UniProtKB-ARBA"/>
</dbReference>
<dbReference type="AlphaFoldDB" id="A0A6N8HFN6"/>
<keyword evidence="1" id="KW-0812">Transmembrane</keyword>
<evidence type="ECO:0000313" key="4">
    <source>
        <dbReference type="Proteomes" id="UP000433945"/>
    </source>
</evidence>
<dbReference type="InterPro" id="IPR003675">
    <property type="entry name" value="Rce1/LyrA-like_dom"/>
</dbReference>
<dbReference type="GO" id="GO:0006508">
    <property type="term" value="P:proteolysis"/>
    <property type="evidence" value="ECO:0007669"/>
    <property type="project" value="UniProtKB-KW"/>
</dbReference>
<dbReference type="PANTHER" id="PTHR39430">
    <property type="entry name" value="MEMBRANE-ASSOCIATED PROTEASE-RELATED"/>
    <property type="match status" value="1"/>
</dbReference>
<dbReference type="OrthoDB" id="2806188at2"/>
<keyword evidence="3" id="KW-0645">Protease</keyword>
<protein>
    <submittedName>
        <fullName evidence="3">CPBP family intramembrane metalloprotease</fullName>
    </submittedName>
</protein>
<comment type="caution">
    <text evidence="3">The sequence shown here is derived from an EMBL/GenBank/DDBJ whole genome shotgun (WGS) entry which is preliminary data.</text>
</comment>
<dbReference type="Pfam" id="PF02517">
    <property type="entry name" value="Rce1-like"/>
    <property type="match status" value="1"/>
</dbReference>
<sequence>MYIEQAYRKGFNFALYLPIPVVFLVMMVLNYVAIKLLNINTEDLLRQQVEEKGENRVFVELIAPLSVALVLLLLWVKYVHKQTIRSLTTSRKKVDWGRIFFAFGIWASFTIAVTLIDFYSNPGHYEWNFEPVPFAILAVLSIVLIPMQTSFEEYLFRGYLMQGIGIATRTRLAALLTTSVIFGLLHIANPEVGKMGMLIMVYYIGTGLFLGIITLMDEGMELALGFHAANNLVTALLVTSEWTAFQTNSVLKEVTEPQAGISIVFPVVIIFPILLFIFSKKYKWHNWKEKLTGKVVLPTHEIY</sequence>
<feature type="transmembrane region" description="Helical" evidence="1">
    <location>
        <begin position="195"/>
        <end position="215"/>
    </location>
</feature>
<feature type="transmembrane region" description="Helical" evidence="1">
    <location>
        <begin position="222"/>
        <end position="239"/>
    </location>
</feature>
<feature type="transmembrane region" description="Helical" evidence="1">
    <location>
        <begin position="259"/>
        <end position="278"/>
    </location>
</feature>
<keyword evidence="3" id="KW-0378">Hydrolase</keyword>
<evidence type="ECO:0000256" key="1">
    <source>
        <dbReference type="SAM" id="Phobius"/>
    </source>
</evidence>
<dbReference type="EMBL" id="WOWP01000049">
    <property type="protein sequence ID" value="MUV04529.1"/>
    <property type="molecule type" value="Genomic_DNA"/>
</dbReference>
<keyword evidence="3" id="KW-0482">Metalloprotease</keyword>
<accession>A0A6N8HFN6</accession>
<keyword evidence="1" id="KW-1133">Transmembrane helix</keyword>
<dbReference type="RefSeq" id="WP_157483741.1">
    <property type="nucleotide sequence ID" value="NZ_WOWP01000049.1"/>
</dbReference>
<evidence type="ECO:0000259" key="2">
    <source>
        <dbReference type="Pfam" id="PF02517"/>
    </source>
</evidence>
<dbReference type="GO" id="GO:0008237">
    <property type="term" value="F:metallopeptidase activity"/>
    <property type="evidence" value="ECO:0007669"/>
    <property type="project" value="UniProtKB-KW"/>
</dbReference>
<organism evidence="3 4">
    <name type="scientific">Flavobacterium rakeshii</name>
    <dbReference type="NCBI Taxonomy" id="1038845"/>
    <lineage>
        <taxon>Bacteria</taxon>
        <taxon>Pseudomonadati</taxon>
        <taxon>Bacteroidota</taxon>
        <taxon>Flavobacteriia</taxon>
        <taxon>Flavobacteriales</taxon>
        <taxon>Flavobacteriaceae</taxon>
        <taxon>Flavobacterium</taxon>
    </lineage>
</organism>
<dbReference type="GO" id="GO:0004175">
    <property type="term" value="F:endopeptidase activity"/>
    <property type="evidence" value="ECO:0007669"/>
    <property type="project" value="UniProtKB-ARBA"/>
</dbReference>
<feature type="domain" description="CAAX prenyl protease 2/Lysostaphin resistance protein A-like" evidence="2">
    <location>
        <begin position="138"/>
        <end position="233"/>
    </location>
</feature>
<proteinExistence type="predicted"/>
<dbReference type="PANTHER" id="PTHR39430:SF1">
    <property type="entry name" value="PROTEASE"/>
    <property type="match status" value="1"/>
</dbReference>
<gene>
    <name evidence="3" type="ORF">GN157_12490</name>
</gene>
<dbReference type="Proteomes" id="UP000433945">
    <property type="component" value="Unassembled WGS sequence"/>
</dbReference>
<keyword evidence="1" id="KW-0472">Membrane</keyword>
<feature type="transmembrane region" description="Helical" evidence="1">
    <location>
        <begin position="132"/>
        <end position="151"/>
    </location>
</feature>
<keyword evidence="4" id="KW-1185">Reference proteome</keyword>